<evidence type="ECO:0000256" key="1">
    <source>
        <dbReference type="SAM" id="MobiDB-lite"/>
    </source>
</evidence>
<feature type="compositionally biased region" description="Basic and acidic residues" evidence="1">
    <location>
        <begin position="1"/>
        <end position="17"/>
    </location>
</feature>
<dbReference type="EMBL" id="PXOA01000134">
    <property type="protein sequence ID" value="RFU79893.1"/>
    <property type="molecule type" value="Genomic_DNA"/>
</dbReference>
<dbReference type="Proteomes" id="UP000266272">
    <property type="component" value="Unassembled WGS sequence"/>
</dbReference>
<feature type="compositionally biased region" description="Polar residues" evidence="1">
    <location>
        <begin position="29"/>
        <end position="41"/>
    </location>
</feature>
<organism evidence="2 3">
    <name type="scientific">Trichoderma arundinaceum</name>
    <dbReference type="NCBI Taxonomy" id="490622"/>
    <lineage>
        <taxon>Eukaryota</taxon>
        <taxon>Fungi</taxon>
        <taxon>Dikarya</taxon>
        <taxon>Ascomycota</taxon>
        <taxon>Pezizomycotina</taxon>
        <taxon>Sordariomycetes</taxon>
        <taxon>Hypocreomycetidae</taxon>
        <taxon>Hypocreales</taxon>
        <taxon>Hypocreaceae</taxon>
        <taxon>Trichoderma</taxon>
    </lineage>
</organism>
<feature type="region of interest" description="Disordered" evidence="1">
    <location>
        <begin position="1"/>
        <end position="116"/>
    </location>
</feature>
<protein>
    <submittedName>
        <fullName evidence="2">Uncharacterized protein</fullName>
    </submittedName>
</protein>
<reference evidence="2 3" key="1">
    <citation type="journal article" date="2018" name="PLoS Pathog.">
        <title>Evolution of structural diversity of trichothecenes, a family of toxins produced by plant pathogenic and entomopathogenic fungi.</title>
        <authorList>
            <person name="Proctor R.H."/>
            <person name="McCormick S.P."/>
            <person name="Kim H.S."/>
            <person name="Cardoza R.E."/>
            <person name="Stanley A.M."/>
            <person name="Lindo L."/>
            <person name="Kelly A."/>
            <person name="Brown D.W."/>
            <person name="Lee T."/>
            <person name="Vaughan M.M."/>
            <person name="Alexander N.J."/>
            <person name="Busman M."/>
            <person name="Gutierrez S."/>
        </authorList>
    </citation>
    <scope>NUCLEOTIDE SEQUENCE [LARGE SCALE GENOMIC DNA]</scope>
    <source>
        <strain evidence="2 3">IBT 40837</strain>
    </source>
</reference>
<evidence type="ECO:0000313" key="3">
    <source>
        <dbReference type="Proteomes" id="UP000266272"/>
    </source>
</evidence>
<proteinExistence type="predicted"/>
<sequence length="185" mass="20520">MLEETRRGKNEDAEKGISCRPGRYLVLRQLSTGTGGNSRTRLNCDDKRQKQMKKQNARNTKNKSSAQQNARGQKARAKEKYSEHKHKFWSSPPASVNFREQSPHPPELELPKNWDLGAGRGRDEPAIGYKLQGERRGCEARGSASCAPTRGNIPDSGYQLPGTTSRRRAMRQGAGVLMLGLLGAC</sequence>
<name>A0A395NV79_TRIAR</name>
<evidence type="ECO:0000313" key="2">
    <source>
        <dbReference type="EMBL" id="RFU79893.1"/>
    </source>
</evidence>
<gene>
    <name evidence="2" type="ORF">TARUN_2328</name>
</gene>
<feature type="compositionally biased region" description="Polar residues" evidence="1">
    <location>
        <begin position="57"/>
        <end position="71"/>
    </location>
</feature>
<dbReference type="AlphaFoldDB" id="A0A395NV79"/>
<comment type="caution">
    <text evidence="2">The sequence shown here is derived from an EMBL/GenBank/DDBJ whole genome shotgun (WGS) entry which is preliminary data.</text>
</comment>
<feature type="region of interest" description="Disordered" evidence="1">
    <location>
        <begin position="140"/>
        <end position="167"/>
    </location>
</feature>
<accession>A0A395NV79</accession>
<keyword evidence="3" id="KW-1185">Reference proteome</keyword>